<protein>
    <recommendedName>
        <fullName evidence="1">WAP domain-containing protein</fullName>
    </recommendedName>
</protein>
<dbReference type="GO" id="GO:0005576">
    <property type="term" value="C:extracellular region"/>
    <property type="evidence" value="ECO:0007669"/>
    <property type="project" value="InterPro"/>
</dbReference>
<dbReference type="InterPro" id="IPR036645">
    <property type="entry name" value="Elafin-like_sf"/>
</dbReference>
<reference evidence="2" key="3">
    <citation type="submission" date="2025-09" db="UniProtKB">
        <authorList>
            <consortium name="Ensembl"/>
        </authorList>
    </citation>
    <scope>IDENTIFICATION</scope>
</reference>
<dbReference type="InterPro" id="IPR008197">
    <property type="entry name" value="WAP_dom"/>
</dbReference>
<feature type="domain" description="WAP" evidence="1">
    <location>
        <begin position="27"/>
        <end position="74"/>
    </location>
</feature>
<proteinExistence type="predicted"/>
<keyword evidence="3" id="KW-1185">Reference proteome</keyword>
<evidence type="ECO:0000313" key="2">
    <source>
        <dbReference type="Ensembl" id="ENSACAP00000035454.1"/>
    </source>
</evidence>
<name>A0A803TJR4_ANOCA</name>
<evidence type="ECO:0000259" key="1">
    <source>
        <dbReference type="PROSITE" id="PS51390"/>
    </source>
</evidence>
<accession>A0A803TJR4</accession>
<dbReference type="Ensembl" id="ENSACAT00000049984.1">
    <property type="protein sequence ID" value="ENSACAP00000035454.1"/>
    <property type="gene ID" value="ENSACAG00000039299.1"/>
</dbReference>
<dbReference type="Gene3D" id="4.10.75.10">
    <property type="entry name" value="Elafin-like"/>
    <property type="match status" value="1"/>
</dbReference>
<evidence type="ECO:0000313" key="3">
    <source>
        <dbReference type="Proteomes" id="UP000001646"/>
    </source>
</evidence>
<sequence>HEKKKKLKPAALVFIEVMYTIYIALPELKHPGYCPKSNPKVSGECRKFCSGDANCPGDMRCCECGCSQKCMLPIEGKA</sequence>
<dbReference type="PROSITE" id="PS51390">
    <property type="entry name" value="WAP"/>
    <property type="match status" value="1"/>
</dbReference>
<reference evidence="2" key="1">
    <citation type="submission" date="2009-12" db="EMBL/GenBank/DDBJ databases">
        <title>The Genome Sequence of Anolis carolinensis (Green Anole Lizard).</title>
        <authorList>
            <consortium name="The Genome Sequencing Platform"/>
            <person name="Di Palma F."/>
            <person name="Alfoldi J."/>
            <person name="Heiman D."/>
            <person name="Young S."/>
            <person name="Grabherr M."/>
            <person name="Johnson J."/>
            <person name="Lander E.S."/>
            <person name="Lindblad-Toh K."/>
        </authorList>
    </citation>
    <scope>NUCLEOTIDE SEQUENCE [LARGE SCALE GENOMIC DNA]</scope>
    <source>
        <strain evidence="2">JBL SC #1</strain>
    </source>
</reference>
<organism evidence="2 3">
    <name type="scientific">Anolis carolinensis</name>
    <name type="common">Green anole</name>
    <name type="synonym">American chameleon</name>
    <dbReference type="NCBI Taxonomy" id="28377"/>
    <lineage>
        <taxon>Eukaryota</taxon>
        <taxon>Metazoa</taxon>
        <taxon>Chordata</taxon>
        <taxon>Craniata</taxon>
        <taxon>Vertebrata</taxon>
        <taxon>Euteleostomi</taxon>
        <taxon>Lepidosauria</taxon>
        <taxon>Squamata</taxon>
        <taxon>Bifurcata</taxon>
        <taxon>Unidentata</taxon>
        <taxon>Episquamata</taxon>
        <taxon>Toxicofera</taxon>
        <taxon>Iguania</taxon>
        <taxon>Dactyloidae</taxon>
        <taxon>Anolis</taxon>
    </lineage>
</organism>
<reference evidence="2" key="2">
    <citation type="submission" date="2025-08" db="UniProtKB">
        <authorList>
            <consortium name="Ensembl"/>
        </authorList>
    </citation>
    <scope>IDENTIFICATION</scope>
</reference>
<dbReference type="Proteomes" id="UP000001646">
    <property type="component" value="Unplaced"/>
</dbReference>
<dbReference type="GO" id="GO:0030414">
    <property type="term" value="F:peptidase inhibitor activity"/>
    <property type="evidence" value="ECO:0007669"/>
    <property type="project" value="InterPro"/>
</dbReference>
<dbReference type="PRINTS" id="PR00003">
    <property type="entry name" value="4DISULPHCORE"/>
</dbReference>
<dbReference type="Pfam" id="PF00095">
    <property type="entry name" value="WAP"/>
    <property type="match status" value="1"/>
</dbReference>
<dbReference type="SMART" id="SM00217">
    <property type="entry name" value="WAP"/>
    <property type="match status" value="1"/>
</dbReference>
<dbReference type="InParanoid" id="A0A803TJR4"/>
<dbReference type="AlphaFoldDB" id="A0A803TJR4"/>
<dbReference type="SUPFAM" id="SSF57256">
    <property type="entry name" value="Elafin-like"/>
    <property type="match status" value="1"/>
</dbReference>